<dbReference type="SUPFAM" id="SSF52540">
    <property type="entry name" value="P-loop containing nucleoside triphosphate hydrolases"/>
    <property type="match status" value="1"/>
</dbReference>
<comment type="caution">
    <text evidence="2">The sequence shown here is derived from an EMBL/GenBank/DDBJ whole genome shotgun (WGS) entry which is preliminary data.</text>
</comment>
<gene>
    <name evidence="2" type="ORF">DENIS_5023</name>
</gene>
<dbReference type="EMBL" id="BEXT01000001">
    <property type="protein sequence ID" value="GBC64023.1"/>
    <property type="molecule type" value="Genomic_DNA"/>
</dbReference>
<dbReference type="RefSeq" id="WP_124331030.1">
    <property type="nucleotide sequence ID" value="NZ_BEXT01000001.1"/>
</dbReference>
<feature type="domain" description="ATPase AAA-type core" evidence="1">
    <location>
        <begin position="24"/>
        <end position="286"/>
    </location>
</feature>
<sequence>MLESLYIKNYRLFRELRINSLKRVNLIIGKNNVGKSSFLDALSLYYHKDNIVWRLYSDARLRGEWAEIDRKNVNHLDCMANLSGLFYGRSVSLENKNEIHIGKDPENGITLYLTRSDSDIILVLNEKPHTKVQQFPLSEFEKHLIPSHKKRNYRLISSLPHHDISESLSPLWSQIALTDKEKYVIEALKIIDKKIDRIAFVGESLSQQQAIVRLEDDPHPIALKSMGEGILRLLRNILYLIQCENGALLIDEFENGLHWSVQAELWKIIFHLSHKLNIQIFATTHSRDTLWALQKVALSEGYQEDTRVIKLKHSAKKQTIKAVELDIENVKDVLEQGLEIR</sequence>
<reference evidence="3" key="1">
    <citation type="submission" date="2017-11" db="EMBL/GenBank/DDBJ databases">
        <authorList>
            <person name="Watanabe M."/>
            <person name="Kojima H."/>
        </authorList>
    </citation>
    <scope>NUCLEOTIDE SEQUENCE [LARGE SCALE GENOMIC DNA]</scope>
    <source>
        <strain evidence="3">Tokyo 01</strain>
    </source>
</reference>
<dbReference type="InterPro" id="IPR003959">
    <property type="entry name" value="ATPase_AAA_core"/>
</dbReference>
<dbReference type="GO" id="GO:0005524">
    <property type="term" value="F:ATP binding"/>
    <property type="evidence" value="ECO:0007669"/>
    <property type="project" value="InterPro"/>
</dbReference>
<dbReference type="PANTHER" id="PTHR43581">
    <property type="entry name" value="ATP/GTP PHOSPHATASE"/>
    <property type="match status" value="1"/>
</dbReference>
<dbReference type="Proteomes" id="UP000288096">
    <property type="component" value="Unassembled WGS sequence"/>
</dbReference>
<accession>A0A401G4A9</accession>
<dbReference type="OrthoDB" id="3322489at2"/>
<proteinExistence type="predicted"/>
<dbReference type="AlphaFoldDB" id="A0A401G4A9"/>
<dbReference type="PANTHER" id="PTHR43581:SF4">
    <property type="entry name" value="ATP_GTP PHOSPHATASE"/>
    <property type="match status" value="1"/>
</dbReference>
<keyword evidence="3" id="KW-1185">Reference proteome</keyword>
<evidence type="ECO:0000313" key="3">
    <source>
        <dbReference type="Proteomes" id="UP000288096"/>
    </source>
</evidence>
<dbReference type="InterPro" id="IPR051396">
    <property type="entry name" value="Bact_Antivir_Def_Nuclease"/>
</dbReference>
<name>A0A401G4A9_9BACT</name>
<dbReference type="Gene3D" id="3.40.50.300">
    <property type="entry name" value="P-loop containing nucleotide triphosphate hydrolases"/>
    <property type="match status" value="1"/>
</dbReference>
<evidence type="ECO:0000313" key="2">
    <source>
        <dbReference type="EMBL" id="GBC64023.1"/>
    </source>
</evidence>
<dbReference type="GO" id="GO:0016887">
    <property type="term" value="F:ATP hydrolysis activity"/>
    <property type="evidence" value="ECO:0007669"/>
    <property type="project" value="InterPro"/>
</dbReference>
<organism evidence="2 3">
    <name type="scientific">Desulfonema ishimotonii</name>
    <dbReference type="NCBI Taxonomy" id="45657"/>
    <lineage>
        <taxon>Bacteria</taxon>
        <taxon>Pseudomonadati</taxon>
        <taxon>Thermodesulfobacteriota</taxon>
        <taxon>Desulfobacteria</taxon>
        <taxon>Desulfobacterales</taxon>
        <taxon>Desulfococcaceae</taxon>
        <taxon>Desulfonema</taxon>
    </lineage>
</organism>
<reference evidence="3" key="2">
    <citation type="submission" date="2019-01" db="EMBL/GenBank/DDBJ databases">
        <title>Genome sequence of Desulfonema ishimotonii strain Tokyo 01.</title>
        <authorList>
            <person name="Fukui M."/>
        </authorList>
    </citation>
    <scope>NUCLEOTIDE SEQUENCE [LARGE SCALE GENOMIC DNA]</scope>
    <source>
        <strain evidence="3">Tokyo 01</strain>
    </source>
</reference>
<protein>
    <submittedName>
        <fullName evidence="2">ATPase</fullName>
    </submittedName>
</protein>
<evidence type="ECO:0000259" key="1">
    <source>
        <dbReference type="Pfam" id="PF13304"/>
    </source>
</evidence>
<dbReference type="InterPro" id="IPR027417">
    <property type="entry name" value="P-loop_NTPase"/>
</dbReference>
<dbReference type="Pfam" id="PF13304">
    <property type="entry name" value="AAA_21"/>
    <property type="match status" value="1"/>
</dbReference>